<keyword evidence="1" id="KW-1133">Transmembrane helix</keyword>
<dbReference type="Proteomes" id="UP000293912">
    <property type="component" value="Chromosome"/>
</dbReference>
<keyword evidence="2" id="KW-0378">Hydrolase</keyword>
<keyword evidence="1" id="KW-0472">Membrane</keyword>
<keyword evidence="3" id="KW-1185">Reference proteome</keyword>
<evidence type="ECO:0000313" key="2">
    <source>
        <dbReference type="EMBL" id="QBM30232.1"/>
    </source>
</evidence>
<dbReference type="GO" id="GO:0016787">
    <property type="term" value="F:hydrolase activity"/>
    <property type="evidence" value="ECO:0007669"/>
    <property type="project" value="UniProtKB-KW"/>
</dbReference>
<sequence length="316" mass="34832">MAATPSSSTLARLQQLIVFATVGLFAGWMAWSWGRPGWAVAVGGVLLLFGYALVLGLEFFAVAHVNRHDPAPQATARTLVKAWWREVQAAPRVFSWRQPFRWWCLPDDHAAGATGQPAVVFVHGFVCNRGFWLPWMQRLRSRGLRYTSVNLEPVFGSIDDYIPLIDEAVRRAHALTGVAPVLVCHSMGGLAVRAWRAATPDADNLVRHIVTIGSPHHGTWLAQFSHVPNGRQMRQDGPWLRALRQLEAQRWPTGTYAPFTCWYSSADNIVFPASTATLPGADNRFVHGQPHVAMAFADEVMEGTLSLPALQGGLSP</sequence>
<protein>
    <submittedName>
        <fullName evidence="2">Alpha/beta hydrolase family protein</fullName>
    </submittedName>
</protein>
<name>A0A4P6X115_HYDPS</name>
<dbReference type="PANTHER" id="PTHR37946">
    <property type="entry name" value="SLL1969 PROTEIN"/>
    <property type="match status" value="1"/>
</dbReference>
<dbReference type="PANTHER" id="PTHR37946:SF1">
    <property type="entry name" value="SLL1969 PROTEIN"/>
    <property type="match status" value="1"/>
</dbReference>
<dbReference type="SUPFAM" id="SSF53474">
    <property type="entry name" value="alpha/beta-Hydrolases"/>
    <property type="match status" value="1"/>
</dbReference>
<feature type="transmembrane region" description="Helical" evidence="1">
    <location>
        <begin position="37"/>
        <end position="60"/>
    </location>
</feature>
<evidence type="ECO:0000256" key="1">
    <source>
        <dbReference type="SAM" id="Phobius"/>
    </source>
</evidence>
<reference evidence="2 3" key="1">
    <citation type="submission" date="2019-03" db="EMBL/GenBank/DDBJ databases">
        <authorList>
            <person name="Sebastian G."/>
            <person name="Baumann P."/>
            <person name="Ruckert C."/>
            <person name="Kalinowski J."/>
            <person name="Nebel B."/>
            <person name="Takors R."/>
            <person name="Blombach B."/>
        </authorList>
    </citation>
    <scope>NUCLEOTIDE SEQUENCE [LARGE SCALE GENOMIC DNA]</scope>
    <source>
        <strain evidence="2 3">DSM 1084</strain>
    </source>
</reference>
<keyword evidence="1" id="KW-0812">Transmembrane</keyword>
<evidence type="ECO:0000313" key="3">
    <source>
        <dbReference type="Proteomes" id="UP000293912"/>
    </source>
</evidence>
<dbReference type="EMBL" id="CP037867">
    <property type="protein sequence ID" value="QBM30232.1"/>
    <property type="molecule type" value="Genomic_DNA"/>
</dbReference>
<proteinExistence type="predicted"/>
<gene>
    <name evidence="2" type="ORF">HPF_21235</name>
</gene>
<dbReference type="InterPro" id="IPR029058">
    <property type="entry name" value="AB_hydrolase_fold"/>
</dbReference>
<organism evidence="2 3">
    <name type="scientific">Hydrogenophaga pseudoflava</name>
    <name type="common">Pseudomonas carboxydoflava</name>
    <dbReference type="NCBI Taxonomy" id="47421"/>
    <lineage>
        <taxon>Bacteria</taxon>
        <taxon>Pseudomonadati</taxon>
        <taxon>Pseudomonadota</taxon>
        <taxon>Betaproteobacteria</taxon>
        <taxon>Burkholderiales</taxon>
        <taxon>Comamonadaceae</taxon>
        <taxon>Hydrogenophaga</taxon>
    </lineage>
</organism>
<feature type="transmembrane region" description="Helical" evidence="1">
    <location>
        <begin position="12"/>
        <end position="31"/>
    </location>
</feature>
<accession>A0A4P6X115</accession>
<dbReference type="KEGG" id="hpse:HPF_21235"/>
<dbReference type="Gene3D" id="3.40.50.1820">
    <property type="entry name" value="alpha/beta hydrolase"/>
    <property type="match status" value="1"/>
</dbReference>
<dbReference type="AlphaFoldDB" id="A0A4P6X115"/>